<feature type="transmembrane region" description="Helical" evidence="8">
    <location>
        <begin position="324"/>
        <end position="341"/>
    </location>
</feature>
<dbReference type="GO" id="GO:0016763">
    <property type="term" value="F:pentosyltransferase activity"/>
    <property type="evidence" value="ECO:0007669"/>
    <property type="project" value="TreeGrafter"/>
</dbReference>
<dbReference type="GO" id="GO:0009103">
    <property type="term" value="P:lipopolysaccharide biosynthetic process"/>
    <property type="evidence" value="ECO:0007669"/>
    <property type="project" value="UniProtKB-ARBA"/>
</dbReference>
<name>A0A840GJ12_RHOTE</name>
<feature type="transmembrane region" description="Helical" evidence="8">
    <location>
        <begin position="415"/>
        <end position="433"/>
    </location>
</feature>
<proteinExistence type="predicted"/>
<dbReference type="AlphaFoldDB" id="A0A840GJ12"/>
<evidence type="ECO:0000259" key="10">
    <source>
        <dbReference type="Pfam" id="PF18583"/>
    </source>
</evidence>
<comment type="caution">
    <text evidence="11">The sequence shown here is derived from an EMBL/GenBank/DDBJ whole genome shotgun (WGS) entry which is preliminary data.</text>
</comment>
<evidence type="ECO:0000256" key="6">
    <source>
        <dbReference type="ARBA" id="ARBA00022989"/>
    </source>
</evidence>
<feature type="transmembrane region" description="Helical" evidence="8">
    <location>
        <begin position="302"/>
        <end position="318"/>
    </location>
</feature>
<feature type="domain" description="Aminoarabinose transferase C-terminal" evidence="10">
    <location>
        <begin position="446"/>
        <end position="547"/>
    </location>
</feature>
<gene>
    <name evidence="11" type="ORF">GGD90_002834</name>
</gene>
<evidence type="ECO:0000256" key="3">
    <source>
        <dbReference type="ARBA" id="ARBA00022676"/>
    </source>
</evidence>
<organism evidence="11 12">
    <name type="scientific">Rhodocyclus tenuis</name>
    <name type="common">Rhodospirillum tenue</name>
    <dbReference type="NCBI Taxonomy" id="1066"/>
    <lineage>
        <taxon>Bacteria</taxon>
        <taxon>Pseudomonadati</taxon>
        <taxon>Pseudomonadota</taxon>
        <taxon>Betaproteobacteria</taxon>
        <taxon>Rhodocyclales</taxon>
        <taxon>Rhodocyclaceae</taxon>
        <taxon>Rhodocyclus</taxon>
    </lineage>
</organism>
<dbReference type="GO" id="GO:0010041">
    <property type="term" value="P:response to iron(III) ion"/>
    <property type="evidence" value="ECO:0007669"/>
    <property type="project" value="TreeGrafter"/>
</dbReference>
<evidence type="ECO:0000313" key="12">
    <source>
        <dbReference type="Proteomes" id="UP000587070"/>
    </source>
</evidence>
<evidence type="ECO:0000256" key="5">
    <source>
        <dbReference type="ARBA" id="ARBA00022692"/>
    </source>
</evidence>
<evidence type="ECO:0000256" key="4">
    <source>
        <dbReference type="ARBA" id="ARBA00022679"/>
    </source>
</evidence>
<dbReference type="InterPro" id="IPR003342">
    <property type="entry name" value="ArnT-like_N"/>
</dbReference>
<dbReference type="PANTHER" id="PTHR33908">
    <property type="entry name" value="MANNOSYLTRANSFERASE YKCB-RELATED"/>
    <property type="match status" value="1"/>
</dbReference>
<evidence type="ECO:0000256" key="7">
    <source>
        <dbReference type="ARBA" id="ARBA00023136"/>
    </source>
</evidence>
<accession>A0A840GJ12</accession>
<feature type="transmembrane region" description="Helical" evidence="8">
    <location>
        <begin position="348"/>
        <end position="368"/>
    </location>
</feature>
<dbReference type="InterPro" id="IPR050297">
    <property type="entry name" value="LipidA_mod_glycosyltrf_83"/>
</dbReference>
<keyword evidence="6 8" id="KW-1133">Transmembrane helix</keyword>
<dbReference type="Proteomes" id="UP000587070">
    <property type="component" value="Unassembled WGS sequence"/>
</dbReference>
<keyword evidence="5 8" id="KW-0812">Transmembrane</keyword>
<dbReference type="PANTHER" id="PTHR33908:SF3">
    <property type="entry name" value="UNDECAPRENYL PHOSPHATE-ALPHA-4-AMINO-4-DEOXY-L-ARABINOSE ARABINOSYL TRANSFERASE"/>
    <property type="match status" value="1"/>
</dbReference>
<keyword evidence="2" id="KW-1003">Cell membrane</keyword>
<dbReference type="EMBL" id="JACIGE010000011">
    <property type="protein sequence ID" value="MBB4248442.1"/>
    <property type="molecule type" value="Genomic_DNA"/>
</dbReference>
<comment type="subcellular location">
    <subcellularLocation>
        <location evidence="1">Cell membrane</location>
        <topology evidence="1">Multi-pass membrane protein</topology>
    </subcellularLocation>
</comment>
<evidence type="ECO:0000256" key="2">
    <source>
        <dbReference type="ARBA" id="ARBA00022475"/>
    </source>
</evidence>
<evidence type="ECO:0000256" key="8">
    <source>
        <dbReference type="SAM" id="Phobius"/>
    </source>
</evidence>
<protein>
    <submittedName>
        <fullName evidence="11">4-amino-4-deoxy-L-arabinose transferase-like glycosyltransferase</fullName>
    </submittedName>
</protein>
<reference evidence="11 12" key="1">
    <citation type="submission" date="2020-08" db="EMBL/GenBank/DDBJ databases">
        <title>Genome sequencing of Purple Non-Sulfur Bacteria from various extreme environments.</title>
        <authorList>
            <person name="Mayer M."/>
        </authorList>
    </citation>
    <scope>NUCLEOTIDE SEQUENCE [LARGE SCALE GENOMIC DNA]</scope>
    <source>
        <strain evidence="11 12">2761</strain>
    </source>
</reference>
<feature type="transmembrane region" description="Helical" evidence="8">
    <location>
        <begin position="117"/>
        <end position="135"/>
    </location>
</feature>
<feature type="transmembrane region" description="Helical" evidence="8">
    <location>
        <begin position="220"/>
        <end position="244"/>
    </location>
</feature>
<evidence type="ECO:0000313" key="11">
    <source>
        <dbReference type="EMBL" id="MBB4248442.1"/>
    </source>
</evidence>
<keyword evidence="3" id="KW-0328">Glycosyltransferase</keyword>
<feature type="transmembrane region" description="Helical" evidence="8">
    <location>
        <begin position="388"/>
        <end position="408"/>
    </location>
</feature>
<dbReference type="GO" id="GO:0005886">
    <property type="term" value="C:plasma membrane"/>
    <property type="evidence" value="ECO:0007669"/>
    <property type="project" value="UniProtKB-SubCell"/>
</dbReference>
<dbReference type="Pfam" id="PF02366">
    <property type="entry name" value="PMT"/>
    <property type="match status" value="1"/>
</dbReference>
<dbReference type="OrthoDB" id="9775035at2"/>
<keyword evidence="12" id="KW-1185">Reference proteome</keyword>
<dbReference type="Pfam" id="PF18583">
    <property type="entry name" value="Arnt_C"/>
    <property type="match status" value="1"/>
</dbReference>
<dbReference type="RefSeq" id="WP_153116405.1">
    <property type="nucleotide sequence ID" value="NZ_JACIGE010000011.1"/>
</dbReference>
<evidence type="ECO:0000256" key="1">
    <source>
        <dbReference type="ARBA" id="ARBA00004651"/>
    </source>
</evidence>
<dbReference type="GO" id="GO:0000030">
    <property type="term" value="F:mannosyltransferase activity"/>
    <property type="evidence" value="ECO:0007669"/>
    <property type="project" value="InterPro"/>
</dbReference>
<keyword evidence="4 11" id="KW-0808">Transferase</keyword>
<evidence type="ECO:0000259" key="9">
    <source>
        <dbReference type="Pfam" id="PF02366"/>
    </source>
</evidence>
<feature type="transmembrane region" description="Helical" evidence="8">
    <location>
        <begin position="12"/>
        <end position="29"/>
    </location>
</feature>
<feature type="transmembrane region" description="Helical" evidence="8">
    <location>
        <begin position="171"/>
        <end position="199"/>
    </location>
</feature>
<feature type="transmembrane region" description="Helical" evidence="8">
    <location>
        <begin position="88"/>
        <end position="105"/>
    </location>
</feature>
<feature type="domain" description="ArnT-like N-terminal" evidence="9">
    <location>
        <begin position="14"/>
        <end position="242"/>
    </location>
</feature>
<dbReference type="InterPro" id="IPR040845">
    <property type="entry name" value="Arnt_C"/>
</dbReference>
<dbReference type="GO" id="GO:0006493">
    <property type="term" value="P:protein O-linked glycosylation"/>
    <property type="evidence" value="ECO:0007669"/>
    <property type="project" value="InterPro"/>
</dbReference>
<sequence>MADTPILSRRGLWALLLAFAVVWFGTLEYRKLIKPDEGRYAEIAREMAVSGDFVTPRLNGIKYFEKPALQYWVTAAAFKVFGEDEWTARIWPGITGFLSVLLAFFTTRRLFGSRAALLAASTLAGCLFMVIIGHLNTLDMGLSFFLQLALSGVLLANRDGAAPVERRRWMLVVWAALAGAMLSKGLVALVLCGAALVLYSALARDLSPWRRLELLRGIPLFLLIAAPWFVAVSLANPEFFHFFFIHEHFERFLTKAHGRYQPPWYFLAVLLVGTLPWTLMMLQAWFGAWFRERSGAFQPQRLLVVWALVILAFFSASSSKLPSYILPMAPALAMLTGVWLCRAARGTLLAHIGIIIAVALAALYFAPHISDRADTETPHAMMSAYAEWSRVAAGVLLAGAIGGWLLVWRRRQGGGLLLLAVAGYLALSIVMQGHEKLGRSNSAHHIATEVKPLLSPGVPFYSVNMYEQTLPFYLQRTLTLVDYRDELGFGLDQEPQLWVPTIAEFRERWLAGGDAFAVMTPDTYESLAGGLPMDVVARDTRRVIVRRPAADGSPALAH</sequence>
<feature type="transmembrane region" description="Helical" evidence="8">
    <location>
        <begin position="264"/>
        <end position="290"/>
    </location>
</feature>
<keyword evidence="7 8" id="KW-0472">Membrane</keyword>